<dbReference type="EMBL" id="JALJOS010000006">
    <property type="protein sequence ID" value="KAK9837885.1"/>
    <property type="molecule type" value="Genomic_DNA"/>
</dbReference>
<accession>A0AAW1RUT1</accession>
<organism evidence="1 2">
    <name type="scientific">Apatococcus lobatus</name>
    <dbReference type="NCBI Taxonomy" id="904363"/>
    <lineage>
        <taxon>Eukaryota</taxon>
        <taxon>Viridiplantae</taxon>
        <taxon>Chlorophyta</taxon>
        <taxon>core chlorophytes</taxon>
        <taxon>Trebouxiophyceae</taxon>
        <taxon>Chlorellales</taxon>
        <taxon>Chlorellaceae</taxon>
        <taxon>Apatococcus</taxon>
    </lineage>
</organism>
<name>A0AAW1RUT1_9CHLO</name>
<sequence>MQGLAAGASERLPCLPHNHDLASRLSRLGVLPKQPVQQVQQQWHSCLPASGQLSRQSVLAHHKRQHASALHAADTSSAATSSQTLEDLEMFSVLDTTGAILPDVPEGTEASVFAVYNDKRQLQYVGLSKDLRNSLRTVFSRRPDKSHFFKAQHYSTLDQEAMVALRDAWFSECGGPPSGNKLAMERNLWQLPVDAGAISARGRQKAAEEQMRAQLELIRQRGCNEEWEANPELLEQGKVDFLPSKAMSPEELAALKARLADMAARMRTVETIIDGQPERFSIFFRMNFQTNGGRMMDVAVTFEQRETKHRVIVGKEYYEPYGLEPELVVERVFSFLLAKRVQRQTEGLLLSAQFPINYFSISEVEQNFPDFEAAWEGHGIQLPGDGKFWRFNKIHNYGSSDEDPSSLKRVFETT</sequence>
<gene>
    <name evidence="1" type="ORF">WJX74_007198</name>
</gene>
<dbReference type="CDD" id="cd10450">
    <property type="entry name" value="GIY-YIG_AtGrxS16_like"/>
    <property type="match status" value="1"/>
</dbReference>
<protein>
    <submittedName>
        <fullName evidence="1">Uncharacterized protein</fullName>
    </submittedName>
</protein>
<keyword evidence="2" id="KW-1185">Reference proteome</keyword>
<comment type="caution">
    <text evidence="1">The sequence shown here is derived from an EMBL/GenBank/DDBJ whole genome shotgun (WGS) entry which is preliminary data.</text>
</comment>
<reference evidence="1 2" key="1">
    <citation type="journal article" date="2024" name="Nat. Commun.">
        <title>Phylogenomics reveals the evolutionary origins of lichenization in chlorophyte algae.</title>
        <authorList>
            <person name="Puginier C."/>
            <person name="Libourel C."/>
            <person name="Otte J."/>
            <person name="Skaloud P."/>
            <person name="Haon M."/>
            <person name="Grisel S."/>
            <person name="Petersen M."/>
            <person name="Berrin J.G."/>
            <person name="Delaux P.M."/>
            <person name="Dal Grande F."/>
            <person name="Keller J."/>
        </authorList>
    </citation>
    <scope>NUCLEOTIDE SEQUENCE [LARGE SCALE GENOMIC DNA]</scope>
    <source>
        <strain evidence="1 2">SAG 2145</strain>
    </source>
</reference>
<dbReference type="AlphaFoldDB" id="A0AAW1RUT1"/>
<proteinExistence type="predicted"/>
<dbReference type="Proteomes" id="UP001438707">
    <property type="component" value="Unassembled WGS sequence"/>
</dbReference>
<dbReference type="InterPro" id="IPR049578">
    <property type="entry name" value="CAXIP1-like_GIY-YIG_dom"/>
</dbReference>
<evidence type="ECO:0000313" key="2">
    <source>
        <dbReference type="Proteomes" id="UP001438707"/>
    </source>
</evidence>
<evidence type="ECO:0000313" key="1">
    <source>
        <dbReference type="EMBL" id="KAK9837885.1"/>
    </source>
</evidence>